<evidence type="ECO:0000259" key="6">
    <source>
        <dbReference type="Pfam" id="PF00501"/>
    </source>
</evidence>
<comment type="catalytic activity">
    <reaction evidence="5">
        <text>a long-chain fatty acid + ATP + CoA = a long-chain fatty acyl-CoA + AMP + diphosphate</text>
        <dbReference type="Rhea" id="RHEA:15421"/>
        <dbReference type="ChEBI" id="CHEBI:30616"/>
        <dbReference type="ChEBI" id="CHEBI:33019"/>
        <dbReference type="ChEBI" id="CHEBI:57287"/>
        <dbReference type="ChEBI" id="CHEBI:57560"/>
        <dbReference type="ChEBI" id="CHEBI:83139"/>
        <dbReference type="ChEBI" id="CHEBI:456215"/>
        <dbReference type="EC" id="6.2.1.3"/>
    </reaction>
</comment>
<dbReference type="OrthoDB" id="1700726at2759"/>
<comment type="caution">
    <text evidence="7">The sequence shown here is derived from an EMBL/GenBank/DDBJ whole genome shotgun (WGS) entry which is preliminary data.</text>
</comment>
<keyword evidence="8" id="KW-1185">Reference proteome</keyword>
<dbReference type="Proteomes" id="UP000518752">
    <property type="component" value="Unassembled WGS sequence"/>
</dbReference>
<evidence type="ECO:0000256" key="3">
    <source>
        <dbReference type="ARBA" id="ARBA00022741"/>
    </source>
</evidence>
<sequence length="641" mass="70147">MCKFTNQPFEGIDTVYDVLKYASKTHGTRKALGWRDVVAIHDKEKEIVKNVGGKEVKEKKVWKYFELSDYKYISFIELEATVTDLAHGLVALGVDEGKVFNIYAQSSPNWQLLADACSSISTTIATAYDTLGESGLTHSLNEPDCVGLFTNAELLPTHSNVLADTPTVKYVVYNDEPKQDLLDKISDISARLPKPSTLMCIMYTSGSTGPPKGVMITHSNLVASIGAAYMLLGHHSTYEDTYLAYLPLAHVLEYIVELIILFVGMTTGYGRVKTLTSASVRKCLGDLEAFKPSIMVSVPAVWETIWKGIIAKVNGSGALRKSVFNGAMSVKEKGVPVLARVADEVVLENVRKATGGRLRITLSGGAALSQETQKFLDTASVMILQGYGMTESCGMCAILPPELMRYASVGLPVPSVEIKLLDVKEAGYIANPSEEERKKGRLPQGEVCIRGPSVTKGYYKRPDLNEDPTIFTEDGWLRTGVKNLVKLQGGEYIALERLESTYKSCNYVANICVYASQDAKQPIAVVIPHEVNLRHGLEKDSGIDASKSLADLCHDPKVAQVVLKECNAIGKKNGFKPMEILQLQTVLFHPSAPPILDAVILTPEEWTPENGLVTAAQKIQRAKIKEVFADEIKNAYKDGCT</sequence>
<dbReference type="GO" id="GO:0035336">
    <property type="term" value="P:long-chain fatty-acyl-CoA metabolic process"/>
    <property type="evidence" value="ECO:0007669"/>
    <property type="project" value="TreeGrafter"/>
</dbReference>
<gene>
    <name evidence="7" type="ORF">D9757_010561</name>
</gene>
<dbReference type="EMBL" id="JAACJN010000107">
    <property type="protein sequence ID" value="KAF5373215.1"/>
    <property type="molecule type" value="Genomic_DNA"/>
</dbReference>
<reference evidence="7 8" key="1">
    <citation type="journal article" date="2020" name="ISME J.">
        <title>Uncovering the hidden diversity of litter-decomposition mechanisms in mushroom-forming fungi.</title>
        <authorList>
            <person name="Floudas D."/>
            <person name="Bentzer J."/>
            <person name="Ahren D."/>
            <person name="Johansson T."/>
            <person name="Persson P."/>
            <person name="Tunlid A."/>
        </authorList>
    </citation>
    <scope>NUCLEOTIDE SEQUENCE [LARGE SCALE GENOMIC DNA]</scope>
    <source>
        <strain evidence="7 8">CBS 406.79</strain>
    </source>
</reference>
<dbReference type="SUPFAM" id="SSF56801">
    <property type="entry name" value="Acetyl-CoA synthetase-like"/>
    <property type="match status" value="1"/>
</dbReference>
<organism evidence="7 8">
    <name type="scientific">Collybiopsis confluens</name>
    <dbReference type="NCBI Taxonomy" id="2823264"/>
    <lineage>
        <taxon>Eukaryota</taxon>
        <taxon>Fungi</taxon>
        <taxon>Dikarya</taxon>
        <taxon>Basidiomycota</taxon>
        <taxon>Agaricomycotina</taxon>
        <taxon>Agaricomycetes</taxon>
        <taxon>Agaricomycetidae</taxon>
        <taxon>Agaricales</taxon>
        <taxon>Marasmiineae</taxon>
        <taxon>Omphalotaceae</taxon>
        <taxon>Collybiopsis</taxon>
    </lineage>
</organism>
<dbReference type="GO" id="GO:0005886">
    <property type="term" value="C:plasma membrane"/>
    <property type="evidence" value="ECO:0007669"/>
    <property type="project" value="TreeGrafter"/>
</dbReference>
<dbReference type="Gene3D" id="3.40.50.12780">
    <property type="entry name" value="N-terminal domain of ligase-like"/>
    <property type="match status" value="1"/>
</dbReference>
<dbReference type="AlphaFoldDB" id="A0A8H5GYM8"/>
<dbReference type="PANTHER" id="PTHR43272">
    <property type="entry name" value="LONG-CHAIN-FATTY-ACID--COA LIGASE"/>
    <property type="match status" value="1"/>
</dbReference>
<dbReference type="GO" id="GO:0004467">
    <property type="term" value="F:long-chain fatty acid-CoA ligase activity"/>
    <property type="evidence" value="ECO:0007669"/>
    <property type="project" value="UniProtKB-EC"/>
</dbReference>
<evidence type="ECO:0000256" key="1">
    <source>
        <dbReference type="ARBA" id="ARBA00006432"/>
    </source>
</evidence>
<dbReference type="PANTHER" id="PTHR43272:SF83">
    <property type="entry name" value="ACYL-COA SYNTHETASE LONG-CHAIN, ISOFORM J"/>
    <property type="match status" value="1"/>
</dbReference>
<evidence type="ECO:0000256" key="4">
    <source>
        <dbReference type="ARBA" id="ARBA00022840"/>
    </source>
</evidence>
<accession>A0A8H5GYM8</accession>
<dbReference type="InterPro" id="IPR020845">
    <property type="entry name" value="AMP-binding_CS"/>
</dbReference>
<evidence type="ECO:0000256" key="2">
    <source>
        <dbReference type="ARBA" id="ARBA00022598"/>
    </source>
</evidence>
<keyword evidence="3" id="KW-0547">Nucleotide-binding</keyword>
<dbReference type="InterPro" id="IPR042099">
    <property type="entry name" value="ANL_N_sf"/>
</dbReference>
<evidence type="ECO:0000256" key="5">
    <source>
        <dbReference type="ARBA" id="ARBA00036813"/>
    </source>
</evidence>
<dbReference type="PROSITE" id="PS00455">
    <property type="entry name" value="AMP_BINDING"/>
    <property type="match status" value="1"/>
</dbReference>
<dbReference type="GO" id="GO:0005811">
    <property type="term" value="C:lipid droplet"/>
    <property type="evidence" value="ECO:0007669"/>
    <property type="project" value="TreeGrafter"/>
</dbReference>
<proteinExistence type="inferred from homology"/>
<evidence type="ECO:0000313" key="7">
    <source>
        <dbReference type="EMBL" id="KAF5373215.1"/>
    </source>
</evidence>
<feature type="domain" description="AMP-dependent synthetase/ligase" evidence="6">
    <location>
        <begin position="68"/>
        <end position="459"/>
    </location>
</feature>
<keyword evidence="4" id="KW-0067">ATP-binding</keyword>
<keyword evidence="2" id="KW-0436">Ligase</keyword>
<dbReference type="InterPro" id="IPR000873">
    <property type="entry name" value="AMP-dep_synth/lig_dom"/>
</dbReference>
<name>A0A8H5GYM8_9AGAR</name>
<dbReference type="Pfam" id="PF00501">
    <property type="entry name" value="AMP-binding"/>
    <property type="match status" value="1"/>
</dbReference>
<protein>
    <recommendedName>
        <fullName evidence="6">AMP-dependent synthetase/ligase domain-containing protein</fullName>
    </recommendedName>
</protein>
<dbReference type="GO" id="GO:0005783">
    <property type="term" value="C:endoplasmic reticulum"/>
    <property type="evidence" value="ECO:0007669"/>
    <property type="project" value="TreeGrafter"/>
</dbReference>
<comment type="similarity">
    <text evidence="1">Belongs to the ATP-dependent AMP-binding enzyme family.</text>
</comment>
<dbReference type="GO" id="GO:0005524">
    <property type="term" value="F:ATP binding"/>
    <property type="evidence" value="ECO:0007669"/>
    <property type="project" value="UniProtKB-KW"/>
</dbReference>
<evidence type="ECO:0000313" key="8">
    <source>
        <dbReference type="Proteomes" id="UP000518752"/>
    </source>
</evidence>